<gene>
    <name evidence="3" type="ORF">E3N88_26577</name>
</gene>
<comment type="caution">
    <text evidence="3">The sequence shown here is derived from an EMBL/GenBank/DDBJ whole genome shotgun (WGS) entry which is preliminary data.</text>
</comment>
<dbReference type="AlphaFoldDB" id="A0A5N6MV24"/>
<dbReference type="SMART" id="SM00248">
    <property type="entry name" value="ANK"/>
    <property type="match status" value="2"/>
</dbReference>
<dbReference type="Pfam" id="PF12796">
    <property type="entry name" value="Ank_2"/>
    <property type="match status" value="1"/>
</dbReference>
<dbReference type="InterPro" id="IPR012337">
    <property type="entry name" value="RNaseH-like_sf"/>
</dbReference>
<dbReference type="SUPFAM" id="SSF48403">
    <property type="entry name" value="Ankyrin repeat"/>
    <property type="match status" value="1"/>
</dbReference>
<proteinExistence type="predicted"/>
<dbReference type="GO" id="GO:0015074">
    <property type="term" value="P:DNA integration"/>
    <property type="evidence" value="ECO:0007669"/>
    <property type="project" value="InterPro"/>
</dbReference>
<organism evidence="3 4">
    <name type="scientific">Mikania micrantha</name>
    <name type="common">bitter vine</name>
    <dbReference type="NCBI Taxonomy" id="192012"/>
    <lineage>
        <taxon>Eukaryota</taxon>
        <taxon>Viridiplantae</taxon>
        <taxon>Streptophyta</taxon>
        <taxon>Embryophyta</taxon>
        <taxon>Tracheophyta</taxon>
        <taxon>Spermatophyta</taxon>
        <taxon>Magnoliopsida</taxon>
        <taxon>eudicotyledons</taxon>
        <taxon>Gunneridae</taxon>
        <taxon>Pentapetalae</taxon>
        <taxon>asterids</taxon>
        <taxon>campanulids</taxon>
        <taxon>Asterales</taxon>
        <taxon>Asteraceae</taxon>
        <taxon>Asteroideae</taxon>
        <taxon>Heliantheae alliance</taxon>
        <taxon>Eupatorieae</taxon>
        <taxon>Mikania</taxon>
    </lineage>
</organism>
<dbReference type="InterPro" id="IPR036397">
    <property type="entry name" value="RNaseH_sf"/>
</dbReference>
<reference evidence="3 4" key="1">
    <citation type="submission" date="2019-05" db="EMBL/GenBank/DDBJ databases">
        <title>Mikania micrantha, genome provides insights into the molecular mechanism of rapid growth.</title>
        <authorList>
            <person name="Liu B."/>
        </authorList>
    </citation>
    <scope>NUCLEOTIDE SEQUENCE [LARGE SCALE GENOMIC DNA]</scope>
    <source>
        <strain evidence="3">NLD-2019</strain>
        <tissue evidence="3">Leaf</tissue>
    </source>
</reference>
<dbReference type="Pfam" id="PF00665">
    <property type="entry name" value="rve"/>
    <property type="match status" value="1"/>
</dbReference>
<dbReference type="Pfam" id="PF07727">
    <property type="entry name" value="RVT_2"/>
    <property type="match status" value="1"/>
</dbReference>
<evidence type="ECO:0000256" key="1">
    <source>
        <dbReference type="SAM" id="MobiDB-lite"/>
    </source>
</evidence>
<protein>
    <recommendedName>
        <fullName evidence="2">Integrase catalytic domain-containing protein</fullName>
    </recommendedName>
</protein>
<dbReference type="InterPro" id="IPR057670">
    <property type="entry name" value="SH3_retrovirus"/>
</dbReference>
<dbReference type="InterPro" id="IPR036770">
    <property type="entry name" value="Ankyrin_rpt-contain_sf"/>
</dbReference>
<evidence type="ECO:0000259" key="2">
    <source>
        <dbReference type="PROSITE" id="PS50994"/>
    </source>
</evidence>
<dbReference type="CDD" id="cd09272">
    <property type="entry name" value="RNase_HI_RT_Ty1"/>
    <property type="match status" value="1"/>
</dbReference>
<dbReference type="Pfam" id="PF25597">
    <property type="entry name" value="SH3_retrovirus"/>
    <property type="match status" value="1"/>
</dbReference>
<dbReference type="PANTHER" id="PTHR11439:SF463">
    <property type="entry name" value="REVERSE TRANSCRIPTASE TY1_COPIA-TYPE DOMAIN-CONTAINING PROTEIN"/>
    <property type="match status" value="1"/>
</dbReference>
<dbReference type="InterPro" id="IPR002110">
    <property type="entry name" value="Ankyrin_rpt"/>
</dbReference>
<feature type="region of interest" description="Disordered" evidence="1">
    <location>
        <begin position="414"/>
        <end position="445"/>
    </location>
</feature>
<dbReference type="InterPro" id="IPR013103">
    <property type="entry name" value="RVT_2"/>
</dbReference>
<dbReference type="PANTHER" id="PTHR11439">
    <property type="entry name" value="GAG-POL-RELATED RETROTRANSPOSON"/>
    <property type="match status" value="1"/>
</dbReference>
<evidence type="ECO:0000313" key="4">
    <source>
        <dbReference type="Proteomes" id="UP000326396"/>
    </source>
</evidence>
<evidence type="ECO:0000313" key="3">
    <source>
        <dbReference type="EMBL" id="KAD4177986.1"/>
    </source>
</evidence>
<name>A0A5N6MV24_9ASTR</name>
<dbReference type="Proteomes" id="UP000326396">
    <property type="component" value="Linkage Group LG4"/>
</dbReference>
<dbReference type="OrthoDB" id="414945at2759"/>
<dbReference type="GO" id="GO:0003676">
    <property type="term" value="F:nucleic acid binding"/>
    <property type="evidence" value="ECO:0007669"/>
    <property type="project" value="InterPro"/>
</dbReference>
<keyword evidence="4" id="KW-1185">Reference proteome</keyword>
<dbReference type="SUPFAM" id="SSF53098">
    <property type="entry name" value="Ribonuclease H-like"/>
    <property type="match status" value="1"/>
</dbReference>
<feature type="compositionally biased region" description="Basic and acidic residues" evidence="1">
    <location>
        <begin position="414"/>
        <end position="431"/>
    </location>
</feature>
<dbReference type="SUPFAM" id="SSF56672">
    <property type="entry name" value="DNA/RNA polymerases"/>
    <property type="match status" value="1"/>
</dbReference>
<sequence>MPDVMPWFEAFFEGDLAELQFLRLKDDDAIKNTINSYGNTILHIAVGIGRDTVLHIAAIVGNTKAAELLLKKNKNMLSIEDDQGKTPLIKAYENMRLDTTLSLLYASISKDDESSENASDEDFHKCICVLVQAIVAKKYGHVGFDKLGLMMKQSLVDGLPNLDVNKDGVCSGCQYVHSDVLGPVKQPSMQGLRYMVTFIDDFSRFVWVYFMKDKSEAFYKFKEFEIDAELLTGCKVKCLRSDNGGEYVSVEFSNYLRQKLIRRQLTCPNTPQQNGIAERKNRHLGEVTKSLIHDKNVPGRFWAEAMRAASYVINRLPSQNLGYESPYERLTHTKLNMEKKAVRCVFVGYDPQRKGWRCCDPNSGKVYVSRNVIFEEQSSWWSSENQLLSDSKEDLENSKISLEFTDDECLDKSELSGQTREEQSGPDKELNNQDDLGPRRSQRVRKPNSKYANVAIVEDVLAEPNSFAEACLKQEWWQAMEEEMTAMYRNKTWELVPKPTDAKVVSCKWVYKLKQKPDGSVERFKARLVARGFSQEYGVNYEETFSPVAKLTTVRVLLAVAVSKQWELIQMDVNNAFLYGELDHVIYMDKPDVFESEDHPGYVCKLKKAIYGLKQSPRAWFGKIAEFLELNGFKLTDTDTSLFVKKIDDKVVVVLVYVDDLIITGDVKEEIMQLKANLCVRFKMKDLGKLVHFLGLELMYCEDGFILHQTKYASDMLQKFGMFTCKSAVTPMDVSCRLPDILFAIGVLSHFMQDPRKPHLIAIRRVLRYVKGTVSQGVMFKREINPMLMGYCDADYAGDLNERRSTTGYVFMYGSNSISWCSKRQPTVSLSTTEAEYRAAAMAAQECVWLIQLLNDMNQVVKYKVRLLCDNRSAIKLAENPVFHARTKHIEIHYHFIREKVLKGEIEMEWVDTKGQVADIFTKSLSGVKLGEFRDKMKLVQVKIEREC</sequence>
<dbReference type="PROSITE" id="PS50994">
    <property type="entry name" value="INTEGRASE"/>
    <property type="match status" value="1"/>
</dbReference>
<accession>A0A5N6MV24</accession>
<dbReference type="EMBL" id="SZYD01000014">
    <property type="protein sequence ID" value="KAD4177986.1"/>
    <property type="molecule type" value="Genomic_DNA"/>
</dbReference>
<dbReference type="InterPro" id="IPR001584">
    <property type="entry name" value="Integrase_cat-core"/>
</dbReference>
<dbReference type="Gene3D" id="1.25.40.20">
    <property type="entry name" value="Ankyrin repeat-containing domain"/>
    <property type="match status" value="1"/>
</dbReference>
<dbReference type="Gene3D" id="3.30.420.10">
    <property type="entry name" value="Ribonuclease H-like superfamily/Ribonuclease H"/>
    <property type="match status" value="1"/>
</dbReference>
<feature type="domain" description="Integrase catalytic" evidence="2">
    <location>
        <begin position="156"/>
        <end position="334"/>
    </location>
</feature>
<dbReference type="InterPro" id="IPR043502">
    <property type="entry name" value="DNA/RNA_pol_sf"/>
</dbReference>